<dbReference type="GO" id="GO:0004739">
    <property type="term" value="F:pyruvate dehydrogenase (acetyl-transferring) activity"/>
    <property type="evidence" value="ECO:0007669"/>
    <property type="project" value="UniProtKB-EC"/>
</dbReference>
<dbReference type="AlphaFoldDB" id="H0G968"/>
<dbReference type="PANTHER" id="PTHR11516">
    <property type="entry name" value="PYRUVATE DEHYDROGENASE E1 COMPONENT, ALPHA SUBUNIT BACTERIAL AND ORGANELLAR"/>
    <property type="match status" value="1"/>
</dbReference>
<dbReference type="InterPro" id="IPR001017">
    <property type="entry name" value="DH_E1"/>
</dbReference>
<feature type="domain" description="Dehydrogenase E1 component" evidence="6">
    <location>
        <begin position="1"/>
        <end position="78"/>
    </location>
</feature>
<dbReference type="InterPro" id="IPR029061">
    <property type="entry name" value="THDP-binding"/>
</dbReference>
<keyword evidence="7" id="KW-0670">Pyruvate</keyword>
<dbReference type="InterPro" id="IPR050642">
    <property type="entry name" value="PDH_E1_Alpha_Subunit"/>
</dbReference>
<evidence type="ECO:0000256" key="4">
    <source>
        <dbReference type="ARBA" id="ARBA00025211"/>
    </source>
</evidence>
<comment type="function">
    <text evidence="4">The pyruvate dehydrogenase complex catalyzes the overall conversion of pyruvate to acetyl-CoA and CO(2). It contains multiple copies of three enzymatic components: pyruvate dehydrogenase (E1), dihydrolipoamide acetyltransferase (E2) and lipoamide dehydrogenase (E3).</text>
</comment>
<evidence type="ECO:0000256" key="3">
    <source>
        <dbReference type="ARBA" id="ARBA00023052"/>
    </source>
</evidence>
<dbReference type="GO" id="GO:0006086">
    <property type="term" value="P:pyruvate decarboxylation to acetyl-CoA"/>
    <property type="evidence" value="ECO:0007669"/>
    <property type="project" value="TreeGrafter"/>
</dbReference>
<evidence type="ECO:0000256" key="5">
    <source>
        <dbReference type="ARBA" id="ARBA00051231"/>
    </source>
</evidence>
<dbReference type="PANTHER" id="PTHR11516:SF60">
    <property type="entry name" value="PYRUVATE DEHYDROGENASE E1 COMPONENT SUBUNIT ALPHA"/>
    <property type="match status" value="1"/>
</dbReference>
<evidence type="ECO:0000259" key="6">
    <source>
        <dbReference type="Pfam" id="PF00676"/>
    </source>
</evidence>
<comment type="cofactor">
    <cofactor evidence="1">
        <name>thiamine diphosphate</name>
        <dbReference type="ChEBI" id="CHEBI:58937"/>
    </cofactor>
</comment>
<proteinExistence type="predicted"/>
<evidence type="ECO:0000313" key="7">
    <source>
        <dbReference type="EMBL" id="EHK74164.1"/>
    </source>
</evidence>
<keyword evidence="3" id="KW-0786">Thiamine pyrophosphate</keyword>
<organism evidence="7 8">
    <name type="scientific">Sinorhizobium meliloti CCNWSX0020</name>
    <dbReference type="NCBI Taxonomy" id="1107881"/>
    <lineage>
        <taxon>Bacteria</taxon>
        <taxon>Pseudomonadati</taxon>
        <taxon>Pseudomonadota</taxon>
        <taxon>Alphaproteobacteria</taxon>
        <taxon>Hyphomicrobiales</taxon>
        <taxon>Rhizobiaceae</taxon>
        <taxon>Sinorhizobium/Ensifer group</taxon>
        <taxon>Sinorhizobium</taxon>
    </lineage>
</organism>
<reference evidence="7 8" key="1">
    <citation type="journal article" date="2012" name="J. Bacteriol.">
        <title>Draft Genome Sequence of Sinorhizobium meliloti CCNWSX0020, a Nitrogen-Fixing Symbiont with Copper Tolerance Capability Isolated from Lead-Zinc Mine Tailings.</title>
        <authorList>
            <person name="Li Z."/>
            <person name="Ma Z."/>
            <person name="Hao X."/>
            <person name="Wei G."/>
        </authorList>
    </citation>
    <scope>NUCLEOTIDE SEQUENCE [LARGE SCALE GENOMIC DNA]</scope>
    <source>
        <strain evidence="7 8">CCNWSX0020</strain>
    </source>
</reference>
<evidence type="ECO:0000256" key="2">
    <source>
        <dbReference type="ARBA" id="ARBA00023002"/>
    </source>
</evidence>
<name>H0G968_RHIML</name>
<dbReference type="SUPFAM" id="SSF52518">
    <property type="entry name" value="Thiamin diphosphate-binding fold (THDP-binding)"/>
    <property type="match status" value="1"/>
</dbReference>
<dbReference type="PATRIC" id="fig|1107881.3.peg.6135"/>
<evidence type="ECO:0000256" key="1">
    <source>
        <dbReference type="ARBA" id="ARBA00001964"/>
    </source>
</evidence>
<dbReference type="Gene3D" id="3.40.50.970">
    <property type="match status" value="1"/>
</dbReference>
<dbReference type="Proteomes" id="UP000004038">
    <property type="component" value="Unassembled WGS sequence"/>
</dbReference>
<dbReference type="Pfam" id="PF00676">
    <property type="entry name" value="E1_dh"/>
    <property type="match status" value="1"/>
</dbReference>
<accession>H0G968</accession>
<dbReference type="EMBL" id="AGVV01000098">
    <property type="protein sequence ID" value="EHK74164.1"/>
    <property type="molecule type" value="Genomic_DNA"/>
</dbReference>
<sequence>MAALWKLPIVYVNKNNRYAMGTEMSRSARTDFSKRGVSFSIPGEPVDAMDVRAVHAAGQSVIEHARTGKGPYIPEMHTLSLPWPLHVRW</sequence>
<comment type="catalytic activity">
    <reaction evidence="5">
        <text>N(6)-[(R)-lipoyl]-L-lysyl-[protein] + pyruvate + H(+) = N(6)-[(R)-S(8)-acetyldihydrolipoyl]-L-lysyl-[protein] + CO2</text>
        <dbReference type="Rhea" id="RHEA:19189"/>
        <dbReference type="Rhea" id="RHEA-COMP:10474"/>
        <dbReference type="Rhea" id="RHEA-COMP:10478"/>
        <dbReference type="ChEBI" id="CHEBI:15361"/>
        <dbReference type="ChEBI" id="CHEBI:15378"/>
        <dbReference type="ChEBI" id="CHEBI:16526"/>
        <dbReference type="ChEBI" id="CHEBI:83099"/>
        <dbReference type="ChEBI" id="CHEBI:83111"/>
        <dbReference type="EC" id="1.2.4.1"/>
    </reaction>
</comment>
<keyword evidence="2" id="KW-0560">Oxidoreductase</keyword>
<protein>
    <submittedName>
        <fullName evidence="7">Pyruvate dehydrogenase subunit alpha</fullName>
    </submittedName>
</protein>
<evidence type="ECO:0000313" key="8">
    <source>
        <dbReference type="Proteomes" id="UP000004038"/>
    </source>
</evidence>
<gene>
    <name evidence="7" type="ORF">SM0020_30377</name>
</gene>